<dbReference type="PANTHER" id="PTHR10472:SF5">
    <property type="entry name" value="D-AMINOACYL-TRNA DEACYLASE 1"/>
    <property type="match status" value="1"/>
</dbReference>
<evidence type="ECO:0000256" key="2">
    <source>
        <dbReference type="ARBA" id="ARBA00013056"/>
    </source>
</evidence>
<dbReference type="OrthoDB" id="275783at2759"/>
<gene>
    <name evidence="7" type="ORF">ESCO_003475</name>
</gene>
<dbReference type="PANTHER" id="PTHR10472">
    <property type="entry name" value="D-TYROSYL-TRNA TYR DEACYLASE"/>
    <property type="match status" value="1"/>
</dbReference>
<evidence type="ECO:0000313" key="8">
    <source>
        <dbReference type="Proteomes" id="UP000053831"/>
    </source>
</evidence>
<protein>
    <recommendedName>
        <fullName evidence="3 6">D-aminoacyl-tRNA deacylase</fullName>
        <ecNumber evidence="2 6">3.1.1.96</ecNumber>
    </recommendedName>
</protein>
<dbReference type="InterPro" id="IPR023509">
    <property type="entry name" value="DTD-like_sf"/>
</dbReference>
<comment type="subcellular location">
    <subcellularLocation>
        <location evidence="6">Cytoplasm</location>
    </subcellularLocation>
</comment>
<comment type="similarity">
    <text evidence="1 6">Belongs to the DTD family.</text>
</comment>
<organism evidence="7 8">
    <name type="scientific">Escovopsis weberi</name>
    <dbReference type="NCBI Taxonomy" id="150374"/>
    <lineage>
        <taxon>Eukaryota</taxon>
        <taxon>Fungi</taxon>
        <taxon>Dikarya</taxon>
        <taxon>Ascomycota</taxon>
        <taxon>Pezizomycotina</taxon>
        <taxon>Sordariomycetes</taxon>
        <taxon>Hypocreomycetidae</taxon>
        <taxon>Hypocreales</taxon>
        <taxon>Hypocreaceae</taxon>
        <taxon>Escovopsis</taxon>
    </lineage>
</organism>
<keyword evidence="6" id="KW-0378">Hydrolase</keyword>
<evidence type="ECO:0000256" key="6">
    <source>
        <dbReference type="RuleBase" id="RU003470"/>
    </source>
</evidence>
<evidence type="ECO:0000313" key="7">
    <source>
        <dbReference type="EMBL" id="KOS23238.1"/>
    </source>
</evidence>
<dbReference type="AlphaFoldDB" id="A0A0M8N1K9"/>
<comment type="catalytic activity">
    <reaction evidence="4">
        <text>glycyl-tRNA(Ala) + H2O = tRNA(Ala) + glycine + H(+)</text>
        <dbReference type="Rhea" id="RHEA:53744"/>
        <dbReference type="Rhea" id="RHEA-COMP:9657"/>
        <dbReference type="Rhea" id="RHEA-COMP:13640"/>
        <dbReference type="ChEBI" id="CHEBI:15377"/>
        <dbReference type="ChEBI" id="CHEBI:15378"/>
        <dbReference type="ChEBI" id="CHEBI:57305"/>
        <dbReference type="ChEBI" id="CHEBI:78442"/>
        <dbReference type="ChEBI" id="CHEBI:78522"/>
        <dbReference type="EC" id="3.1.1.96"/>
    </reaction>
</comment>
<sequence>MKAILQRVLSASVTVDKELVSSIGKGVLVFAAVAPGDTEKEADSLANKVVRMKLWDDEDGGRWKKSVADIDGEVLCVSQFTLLASTKKGAKPDFHGAASPEEAKRLYHYFVQKVREKHAADKVKDGRFQAMMQVSLVNDGPVTLEITAGGSNKAASE</sequence>
<comment type="catalytic activity">
    <reaction evidence="5">
        <text>a D-aminoacyl-tRNA + H2O = a tRNA + a D-alpha-amino acid + H(+)</text>
        <dbReference type="Rhea" id="RHEA:13953"/>
        <dbReference type="Rhea" id="RHEA-COMP:10123"/>
        <dbReference type="Rhea" id="RHEA-COMP:10124"/>
        <dbReference type="ChEBI" id="CHEBI:15377"/>
        <dbReference type="ChEBI" id="CHEBI:15378"/>
        <dbReference type="ChEBI" id="CHEBI:59871"/>
        <dbReference type="ChEBI" id="CHEBI:78442"/>
        <dbReference type="ChEBI" id="CHEBI:79333"/>
        <dbReference type="EC" id="3.1.1.96"/>
    </reaction>
</comment>
<keyword evidence="6" id="KW-0963">Cytoplasm</keyword>
<dbReference type="Proteomes" id="UP000053831">
    <property type="component" value="Unassembled WGS sequence"/>
</dbReference>
<evidence type="ECO:0000256" key="4">
    <source>
        <dbReference type="ARBA" id="ARBA00047676"/>
    </source>
</evidence>
<dbReference type="EC" id="3.1.1.96" evidence="2 6"/>
<comment type="caution">
    <text evidence="7">The sequence shown here is derived from an EMBL/GenBank/DDBJ whole genome shotgun (WGS) entry which is preliminary data.</text>
</comment>
<proteinExistence type="inferred from homology"/>
<reference evidence="7 8" key="1">
    <citation type="submission" date="2015-07" db="EMBL/GenBank/DDBJ databases">
        <title>The genome of the fungus Escovopsis weberi, a specialized disease agent of ant agriculture.</title>
        <authorList>
            <person name="de Man T.J."/>
            <person name="Stajich J.E."/>
            <person name="Kubicek C.P."/>
            <person name="Chenthamara K."/>
            <person name="Atanasova L."/>
            <person name="Druzhinina I.S."/>
            <person name="Birnbaum S."/>
            <person name="Barribeau S.M."/>
            <person name="Teiling C."/>
            <person name="Suen G."/>
            <person name="Currie C."/>
            <person name="Gerardo N.M."/>
        </authorList>
    </citation>
    <scope>NUCLEOTIDE SEQUENCE [LARGE SCALE GENOMIC DNA]</scope>
</reference>
<dbReference type="GO" id="GO:0000049">
    <property type="term" value="F:tRNA binding"/>
    <property type="evidence" value="ECO:0007669"/>
    <property type="project" value="UniProtKB-KW"/>
</dbReference>
<dbReference type="GO" id="GO:0051500">
    <property type="term" value="F:D-tyrosyl-tRNA(Tyr) deacylase activity"/>
    <property type="evidence" value="ECO:0007669"/>
    <property type="project" value="TreeGrafter"/>
</dbReference>
<keyword evidence="6" id="KW-0820">tRNA-binding</keyword>
<dbReference type="HAMAP" id="MF_00518">
    <property type="entry name" value="Deacylase_Dtd"/>
    <property type="match status" value="1"/>
</dbReference>
<keyword evidence="6" id="KW-0694">RNA-binding</keyword>
<evidence type="ECO:0000256" key="5">
    <source>
        <dbReference type="ARBA" id="ARBA00048018"/>
    </source>
</evidence>
<dbReference type="GO" id="GO:0005737">
    <property type="term" value="C:cytoplasm"/>
    <property type="evidence" value="ECO:0007669"/>
    <property type="project" value="UniProtKB-SubCell"/>
</dbReference>
<evidence type="ECO:0000256" key="1">
    <source>
        <dbReference type="ARBA" id="ARBA00009673"/>
    </source>
</evidence>
<dbReference type="Gene3D" id="3.50.80.10">
    <property type="entry name" value="D-tyrosyl-tRNA(Tyr) deacylase"/>
    <property type="match status" value="1"/>
</dbReference>
<dbReference type="GO" id="GO:0106026">
    <property type="term" value="F:Gly-tRNA(Ala) deacylase activity"/>
    <property type="evidence" value="ECO:0007669"/>
    <property type="project" value="RHEA"/>
</dbReference>
<dbReference type="EMBL" id="LGSR01000002">
    <property type="protein sequence ID" value="KOS23238.1"/>
    <property type="molecule type" value="Genomic_DNA"/>
</dbReference>
<dbReference type="FunFam" id="3.50.80.10:FF:000001">
    <property type="entry name" value="D-aminoacyl-tRNA deacylase"/>
    <property type="match status" value="1"/>
</dbReference>
<dbReference type="SUPFAM" id="SSF69500">
    <property type="entry name" value="DTD-like"/>
    <property type="match status" value="1"/>
</dbReference>
<dbReference type="Pfam" id="PF02580">
    <property type="entry name" value="Tyr_Deacylase"/>
    <property type="match status" value="1"/>
</dbReference>
<evidence type="ECO:0000256" key="3">
    <source>
        <dbReference type="ARBA" id="ARBA00020007"/>
    </source>
</evidence>
<dbReference type="NCBIfam" id="TIGR00256">
    <property type="entry name" value="D-aminoacyl-tRNA deacylase"/>
    <property type="match status" value="1"/>
</dbReference>
<keyword evidence="8" id="KW-1185">Reference proteome</keyword>
<dbReference type="STRING" id="150374.A0A0M8N1K9"/>
<accession>A0A0M8N1K9</accession>
<name>A0A0M8N1K9_ESCWE</name>
<dbReference type="InterPro" id="IPR003732">
    <property type="entry name" value="Daa-tRNA_deacyls_DTD"/>
</dbReference>